<feature type="domain" description="PARP catalytic" evidence="12">
    <location>
        <begin position="274"/>
        <end position="479"/>
    </location>
</feature>
<dbReference type="Pfam" id="PF26156">
    <property type="entry name" value="PARP4_MVP-ID"/>
    <property type="match status" value="1"/>
</dbReference>
<dbReference type="Pfam" id="PF00595">
    <property type="entry name" value="PDZ"/>
    <property type="match status" value="1"/>
</dbReference>
<dbReference type="GeneID" id="109479438"/>
<keyword evidence="2 8" id="KW-0328">Glycosyltransferase</keyword>
<dbReference type="OrthoDB" id="1729737at2759"/>
<evidence type="ECO:0000256" key="5">
    <source>
        <dbReference type="ARBA" id="ARBA00023027"/>
    </source>
</evidence>
<reference evidence="16" key="1">
    <citation type="submission" date="2025-08" db="UniProtKB">
        <authorList>
            <consortium name="RefSeq"/>
        </authorList>
    </citation>
    <scope>IDENTIFICATION</scope>
    <source>
        <tissue evidence="16">Gonad</tissue>
    </source>
</reference>
<evidence type="ECO:0000259" key="13">
    <source>
        <dbReference type="PROSITE" id="PS51060"/>
    </source>
</evidence>
<name>A0A6P5A170_BRABE</name>
<dbReference type="GO" id="GO:0003950">
    <property type="term" value="F:NAD+ poly-ADP-ribosyltransferase activity"/>
    <property type="evidence" value="ECO:0007669"/>
    <property type="project" value="UniProtKB-UniRule"/>
</dbReference>
<feature type="region of interest" description="Disordered" evidence="9">
    <location>
        <begin position="1793"/>
        <end position="1828"/>
    </location>
</feature>
<sequence>MIFQPPEASSKEKVWKEGEKGPDGAFKHDPMEGSVSDPLLVDGRFEVARYVFLQKDHCKVTKKGAAAPVVQVLELQVASGDPDSSKGEFKYRVMTQETGGAKEYRYMQTAGEAVQVYGILYDRCTKHPHSYSRLAPDGDTPWTVGSPQLHQMLREVEARPSSVSPRVLGLVDSLWEETLGNLSHILTGDVLNINLDQIEKAEAILLQLKQAVERKAPNDELQKLSSEFFSAIPHRPDHKDTIKNKREIARKQDMCQLIRDMVSVSEATGWTSHPSAVARYHALRCNIQSLARDSEDYRTLESMIHSSQENGTPPIKVESVFRVCRSMEETGFTSAIGNIQTKFHSSQAQNFVGILSRGLMLPKVVVDDFGGTRTDAGMLGHGIYFSDASTSAKYSSPSKTRGRRYMVVSEVALGKCKDVYQQDTSLTQPPQGYNSVHGVKNTDDIPSEFKDNEYVIYNVQQQKMRYLVEFSLPGDQVTPVDEAAYLHLLTPEVEIEEDQDLNKISLEDVQNIADPLDKVKGGLISKSGEEMPVPLKSVHVRAKLLDLAAQVIVLQSYKNENNVAIEAKYVFPLDDMAAVVGFEAFINGKHVVGEVKEKEEAHREYRQAISEGHGAYLMDEETPDVFTVSVGNLPPRASVLIKITYVSELAVEGENICFRLPGSVAPWQKDSLSEEIQKDVETVKVGKDAGKEFSLQVAMEMPFDIRTIQSPSHKIRVKRTASKAVVELEKNCMLGDGFLLQVGLAEIHVPRMWVERHPDKDSQACMLTFYPEFQAEVMQGHEVILLLDASNSMRGSPLEAAKKVALLCLSHLPKECSFNVVAFGTGYEELFAVSQPRIKSNVSKAENFIQDLKASKGNTDAWRPLHGFFLLPPSPGKTRNVFLISDGHVNNADQTLSDIHAHYLETRVFSCGVGSTSNKHLLRAIARVGGGAFEYFDDKTKSKWERKVKSQLWKAAQPGLTSVSVDWQQWDDDAPPPVQAPNQIVSLFNGSRQVVYGYVPHCTQATLKAVINNREISTMVSTSELSITAGKILHQLTARAVIRDWEDGTLHVDRTHHETKKMGLKPYIISLSKEYSIVTQFTSFVAVEKREQGEDLTTGDGPTIKELVQKESVDILSYMGWQQDEGQLDSTELFEVKVGFLGLSDGKRDPEIVRVQLTDDSLVLQREETVYGNSLAAISSQVNNFDIDSNRERSVILRRQKSGGLGLSIMGGAEHNIPVLISSIVKDQAADQTGQLFVGDAIIKVNGVNVEHSTHDDVVQHLKNSPDDVKLTVRYYRAATPYLRAPAKWSRYSSEQCNGNASPADNETTSSSEWKAEVTDYEDMSCEMVTEIMTLGYSEGVQKMAGKILDSSVELEEESESDEDMEFGLFDQEGWMAADEEKEILAKPEMEKKKVALLEKCSRLASPVMSRSAVATSTAYSPTSPTKLVAYSVYSKPSPQKMALKRAEKELEAPRPETDEVTVDVTLKASLDGIQARGDRLEDLIEKSDTLSAEAPVFFQASTAISEELFAATAEPTVHEATLVESKPAVLRKSGRAPPKGARFVREVEPEPVSEEVAQSAPSAASRSAPAFGFIPPGASFGKKSAGLVGGPPGTTAEETKTKEVAFGQGFGSDAVSQGAGFGATPFGAPPLDATPFGAPPFGAPQFGAPQFGAAKTKTQEAQRFGSDAVSQGAGFGATPFGAPPLGATPFGAPLFGATPFGAPQFGAAKIKTQEAAFGQGFSSNAVSRGADVSTTPFGATSFGATPSIATPFGGTPFASTISLFGHSTTAAKEPEAALFGFASSATPSGGGGFSFGSTSSDIPLKDEDKSSVPIDSSKGLKFGAPLEEKGGTTGFRFGGSSQAKMIPQQGGFISHPQMQQQQQAQSNVPDRARIPGRKAQSARKTTGGKALRPAADKVASDGVKADSSPDTVVFMDESDKAKETKTPTSAKSPLKMIPATCCMVCYDMPPLYQQGSPPPPAPSRGPPPLPPTSQQEPPPPPPPCPAGPPLPAGAPPPPPPQFRKSLLLALSQEKLKGKSGQSPTEMIQPPPSRAPPPSMGGRPPPPPSMGRRPPPPMMTRAPPPNMARLRVDADALYVYGLGETTKRMGARIGARIGARSLKKAAELPKGEEEEPMEVEESPAICGEQVEEESMDLKLRKLKKKKVLELRAEFEKKYESLPVDEREERDGRSSLLNQIMRGTSLRRGPGAYHSASFHPTSDSAGYFSGTETVVVPIVTTRGSGLTEKTVDQLFALLKHTDQGSYWEFSPELDQLLGISSSTCVQIFNTAGLRSLGAKVAKQLLQLVATLLVLQLLMLHLPQLFPSCSSLLHLDVMQVAAEWRSAVQQVLAWAKGVDTMHPSVYSRLELGKSWDDLTKKLIGVGVSLVHE</sequence>
<dbReference type="InterPro" id="IPR004102">
    <property type="entry name" value="Poly(ADP-ribose)pol_reg_dom"/>
</dbReference>
<keyword evidence="3 8" id="KW-0808">Transferase</keyword>
<feature type="region of interest" description="Disordered" evidence="9">
    <location>
        <begin position="1856"/>
        <end position="1933"/>
    </location>
</feature>
<dbReference type="InterPro" id="IPR002035">
    <property type="entry name" value="VWF_A"/>
</dbReference>
<evidence type="ECO:0000259" key="10">
    <source>
        <dbReference type="PROSITE" id="PS50106"/>
    </source>
</evidence>
<dbReference type="CDD" id="cd06801">
    <property type="entry name" value="PDZ_syntrophin-like"/>
    <property type="match status" value="1"/>
</dbReference>
<feature type="region of interest" description="Disordered" evidence="9">
    <location>
        <begin position="1955"/>
        <end position="2067"/>
    </location>
</feature>
<dbReference type="SMART" id="SM00327">
    <property type="entry name" value="VWA"/>
    <property type="match status" value="1"/>
</dbReference>
<dbReference type="Pfam" id="PF13768">
    <property type="entry name" value="VWA_3"/>
    <property type="match status" value="1"/>
</dbReference>
<dbReference type="PROSITE" id="PS51468">
    <property type="entry name" value="VIT"/>
    <property type="match status" value="1"/>
</dbReference>
<dbReference type="SUPFAM" id="SSF50156">
    <property type="entry name" value="PDZ domain-like"/>
    <property type="match status" value="1"/>
</dbReference>
<evidence type="ECO:0000313" key="16">
    <source>
        <dbReference type="RefSeq" id="XP_019636962.1"/>
    </source>
</evidence>
<organism evidence="15 16">
    <name type="scientific">Branchiostoma belcheri</name>
    <name type="common">Amphioxus</name>
    <dbReference type="NCBI Taxonomy" id="7741"/>
    <lineage>
        <taxon>Eukaryota</taxon>
        <taxon>Metazoa</taxon>
        <taxon>Chordata</taxon>
        <taxon>Cephalochordata</taxon>
        <taxon>Leptocardii</taxon>
        <taxon>Amphioxiformes</taxon>
        <taxon>Branchiostomatidae</taxon>
        <taxon>Branchiostoma</taxon>
    </lineage>
</organism>
<evidence type="ECO:0000256" key="6">
    <source>
        <dbReference type="ARBA" id="ARBA00023242"/>
    </source>
</evidence>
<dbReference type="InterPro" id="IPR036465">
    <property type="entry name" value="vWFA_dom_sf"/>
</dbReference>
<keyword evidence="4" id="KW-0548">Nucleotidyltransferase</keyword>
<feature type="domain" description="VIT" evidence="14">
    <location>
        <begin position="519"/>
        <end position="647"/>
    </location>
</feature>
<keyword evidence="6" id="KW-0539">Nucleus</keyword>
<feature type="region of interest" description="Disordered" evidence="9">
    <location>
        <begin position="1"/>
        <end position="33"/>
    </location>
</feature>
<evidence type="ECO:0000256" key="7">
    <source>
        <dbReference type="ARBA" id="ARBA00024347"/>
    </source>
</evidence>
<evidence type="ECO:0000256" key="8">
    <source>
        <dbReference type="RuleBase" id="RU362114"/>
    </source>
</evidence>
<accession>A0A6P5A170</accession>
<dbReference type="InterPro" id="IPR001478">
    <property type="entry name" value="PDZ"/>
</dbReference>
<dbReference type="InterPro" id="IPR031273">
    <property type="entry name" value="PARP4"/>
</dbReference>
<dbReference type="Gene3D" id="2.30.42.10">
    <property type="match status" value="1"/>
</dbReference>
<protein>
    <recommendedName>
        <fullName evidence="8">Poly [ADP-ribose] polymerase</fullName>
        <shortName evidence="8">PARP</shortName>
        <ecNumber evidence="8">2.4.2.-</ecNumber>
    </recommendedName>
</protein>
<dbReference type="GO" id="GO:0016779">
    <property type="term" value="F:nucleotidyltransferase activity"/>
    <property type="evidence" value="ECO:0007669"/>
    <property type="project" value="UniProtKB-KW"/>
</dbReference>
<dbReference type="Gene3D" id="3.40.50.410">
    <property type="entry name" value="von Willebrand factor, type A domain"/>
    <property type="match status" value="1"/>
</dbReference>
<evidence type="ECO:0000259" key="11">
    <source>
        <dbReference type="PROSITE" id="PS50234"/>
    </source>
</evidence>
<keyword evidence="15" id="KW-1185">Reference proteome</keyword>
<dbReference type="InterPro" id="IPR012317">
    <property type="entry name" value="Poly(ADP-ribose)pol_cat_dom"/>
</dbReference>
<dbReference type="GO" id="GO:0005737">
    <property type="term" value="C:cytoplasm"/>
    <property type="evidence" value="ECO:0007669"/>
    <property type="project" value="TreeGrafter"/>
</dbReference>
<evidence type="ECO:0000256" key="1">
    <source>
        <dbReference type="ARBA" id="ARBA00004123"/>
    </source>
</evidence>
<feature type="region of interest" description="Disordered" evidence="9">
    <location>
        <begin position="1532"/>
        <end position="1554"/>
    </location>
</feature>
<dbReference type="PROSITE" id="PS50106">
    <property type="entry name" value="PDZ"/>
    <property type="match status" value="1"/>
</dbReference>
<feature type="domain" description="PARP alpha-helical" evidence="13">
    <location>
        <begin position="146"/>
        <end position="269"/>
    </location>
</feature>
<feature type="domain" description="VWFA" evidence="11">
    <location>
        <begin position="782"/>
        <end position="952"/>
    </location>
</feature>
<dbReference type="Pfam" id="PF08487">
    <property type="entry name" value="VIT"/>
    <property type="match status" value="1"/>
</dbReference>
<feature type="domain" description="PDZ" evidence="10">
    <location>
        <begin position="1194"/>
        <end position="1277"/>
    </location>
</feature>
<dbReference type="Gene3D" id="3.90.228.10">
    <property type="match status" value="1"/>
</dbReference>
<feature type="compositionally biased region" description="Basic and acidic residues" evidence="9">
    <location>
        <begin position="9"/>
        <end position="31"/>
    </location>
</feature>
<evidence type="ECO:0000259" key="14">
    <source>
        <dbReference type="PROSITE" id="PS51468"/>
    </source>
</evidence>
<evidence type="ECO:0000256" key="3">
    <source>
        <dbReference type="ARBA" id="ARBA00022679"/>
    </source>
</evidence>
<gene>
    <name evidence="16" type="primary">LOC109479438</name>
</gene>
<evidence type="ECO:0000256" key="9">
    <source>
        <dbReference type="SAM" id="MobiDB-lite"/>
    </source>
</evidence>
<dbReference type="PANTHER" id="PTHR46530:SF1">
    <property type="entry name" value="PROTEIN MONO-ADP-RIBOSYLTRANSFERASE PARP4"/>
    <property type="match status" value="1"/>
</dbReference>
<dbReference type="RefSeq" id="XP_019636962.1">
    <property type="nucleotide sequence ID" value="XM_019781403.1"/>
</dbReference>
<comment type="subcellular location">
    <subcellularLocation>
        <location evidence="1">Nucleus</location>
    </subcellularLocation>
</comment>
<keyword evidence="5 8" id="KW-0520">NAD</keyword>
<dbReference type="KEGG" id="bbel:109479438"/>
<evidence type="ECO:0000256" key="2">
    <source>
        <dbReference type="ARBA" id="ARBA00022676"/>
    </source>
</evidence>
<dbReference type="InterPro" id="IPR013694">
    <property type="entry name" value="VIT"/>
</dbReference>
<dbReference type="GO" id="GO:0005634">
    <property type="term" value="C:nucleus"/>
    <property type="evidence" value="ECO:0007669"/>
    <property type="project" value="UniProtKB-SubCell"/>
</dbReference>
<dbReference type="InterPro" id="IPR058904">
    <property type="entry name" value="PARP4_MVP-ID"/>
</dbReference>
<comment type="similarity">
    <text evidence="7">Belongs to the ARTD/PARP family.</text>
</comment>
<dbReference type="Gene3D" id="1.20.142.10">
    <property type="entry name" value="Poly(ADP-ribose) polymerase, regulatory domain"/>
    <property type="match status" value="1"/>
</dbReference>
<dbReference type="PANTHER" id="PTHR46530">
    <property type="entry name" value="PROTEIN MONO-ADP-RIBOSYLTRANSFERASE PARP4"/>
    <property type="match status" value="1"/>
</dbReference>
<dbReference type="FunFam" id="2.30.42.10:FF:000193">
    <property type="entry name" value="Syntrophin gamma 1"/>
    <property type="match status" value="1"/>
</dbReference>
<evidence type="ECO:0000259" key="12">
    <source>
        <dbReference type="PROSITE" id="PS51059"/>
    </source>
</evidence>
<dbReference type="SMART" id="SM00609">
    <property type="entry name" value="VIT"/>
    <property type="match status" value="1"/>
</dbReference>
<dbReference type="SUPFAM" id="SSF56399">
    <property type="entry name" value="ADP-ribosylation"/>
    <property type="match status" value="1"/>
</dbReference>
<dbReference type="PROSITE" id="PS50234">
    <property type="entry name" value="VWFA"/>
    <property type="match status" value="1"/>
</dbReference>
<dbReference type="InterPro" id="IPR036616">
    <property type="entry name" value="Poly(ADP-ribose)pol_reg_dom_sf"/>
</dbReference>
<dbReference type="Pfam" id="PF02877">
    <property type="entry name" value="PARP_reg"/>
    <property type="match status" value="1"/>
</dbReference>
<dbReference type="Proteomes" id="UP000515135">
    <property type="component" value="Unplaced"/>
</dbReference>
<dbReference type="InterPro" id="IPR036034">
    <property type="entry name" value="PDZ_sf"/>
</dbReference>
<dbReference type="PROSITE" id="PS51060">
    <property type="entry name" value="PARP_ALPHA_HD"/>
    <property type="match status" value="1"/>
</dbReference>
<dbReference type="EC" id="2.4.2.-" evidence="8"/>
<dbReference type="SMART" id="SM00228">
    <property type="entry name" value="PDZ"/>
    <property type="match status" value="1"/>
</dbReference>
<evidence type="ECO:0000256" key="4">
    <source>
        <dbReference type="ARBA" id="ARBA00022695"/>
    </source>
</evidence>
<feature type="compositionally biased region" description="Pro residues" evidence="9">
    <location>
        <begin position="2029"/>
        <end position="2066"/>
    </location>
</feature>
<proteinExistence type="inferred from homology"/>
<dbReference type="Pfam" id="PF00644">
    <property type="entry name" value="PARP"/>
    <property type="match status" value="1"/>
</dbReference>
<evidence type="ECO:0000313" key="15">
    <source>
        <dbReference type="Proteomes" id="UP000515135"/>
    </source>
</evidence>
<dbReference type="PROSITE" id="PS51059">
    <property type="entry name" value="PARP_CATALYTIC"/>
    <property type="match status" value="1"/>
</dbReference>
<feature type="compositionally biased region" description="Pro residues" evidence="9">
    <location>
        <begin position="1957"/>
        <end position="2002"/>
    </location>
</feature>
<dbReference type="SUPFAM" id="SSF53300">
    <property type="entry name" value="vWA-like"/>
    <property type="match status" value="1"/>
</dbReference>
<dbReference type="SUPFAM" id="SSF47587">
    <property type="entry name" value="Domain of poly(ADP-ribose) polymerase"/>
    <property type="match status" value="1"/>
</dbReference>